<sequence>MGVRQTTPVADIRTVSKLSRIDYADAFVVDVASPQARSAEQWMRVILEDAPTVVRARLLSGWKSLGLKDAAEPSLLGWQIHDSAPDYVLLGRNSWVGMPGELLLRRTERDLLFATFVRFGNPIVRMLWAAVKPTHVKTVKSLLEDTVRRTQPADN</sequence>
<gene>
    <name evidence="1" type="ORF">MELE44368_13620</name>
</gene>
<evidence type="ECO:0000313" key="2">
    <source>
        <dbReference type="Proteomes" id="UP000287177"/>
    </source>
</evidence>
<organism evidence="1 2">
    <name type="scientific">Mycolicibacterium elephantis DSM 44368</name>
    <dbReference type="NCBI Taxonomy" id="1335622"/>
    <lineage>
        <taxon>Bacteria</taxon>
        <taxon>Bacillati</taxon>
        <taxon>Actinomycetota</taxon>
        <taxon>Actinomycetes</taxon>
        <taxon>Mycobacteriales</taxon>
        <taxon>Mycobacteriaceae</taxon>
        <taxon>Mycolicibacterium</taxon>
    </lineage>
</organism>
<evidence type="ECO:0008006" key="3">
    <source>
        <dbReference type="Google" id="ProtNLM"/>
    </source>
</evidence>
<evidence type="ECO:0000313" key="1">
    <source>
        <dbReference type="EMBL" id="RWA22075.1"/>
    </source>
</evidence>
<reference evidence="1 2" key="1">
    <citation type="submission" date="2013-06" db="EMBL/GenBank/DDBJ databases">
        <title>The draft sequence of the Mycobacterium elephantis genome.</title>
        <authorList>
            <person name="Pettersson F.B."/>
            <person name="Das S."/>
            <person name="Dasgupta S."/>
            <person name="Bhattacharya A."/>
            <person name="Kirsebom L.A."/>
        </authorList>
    </citation>
    <scope>NUCLEOTIDE SEQUENCE [LARGE SCALE GENOMIC DNA]</scope>
    <source>
        <strain evidence="1 2">DSM 44368</strain>
    </source>
</reference>
<dbReference type="AlphaFoldDB" id="A0A439DXE9"/>
<name>A0A439DXE9_9MYCO</name>
<protein>
    <recommendedName>
        <fullName evidence="3">SRPBCC family protein</fullName>
    </recommendedName>
</protein>
<proteinExistence type="predicted"/>
<dbReference type="Proteomes" id="UP000287177">
    <property type="component" value="Unassembled WGS sequence"/>
</dbReference>
<dbReference type="RefSeq" id="WP_128107627.1">
    <property type="nucleotide sequence ID" value="NZ_ATDN01000006.1"/>
</dbReference>
<comment type="caution">
    <text evidence="1">The sequence shown here is derived from an EMBL/GenBank/DDBJ whole genome shotgun (WGS) entry which is preliminary data.</text>
</comment>
<dbReference type="EMBL" id="ATDN01000006">
    <property type="protein sequence ID" value="RWA22075.1"/>
    <property type="molecule type" value="Genomic_DNA"/>
</dbReference>
<accession>A0A439DXE9</accession>
<keyword evidence="2" id="KW-1185">Reference proteome</keyword>